<dbReference type="InterPro" id="IPR008964">
    <property type="entry name" value="Invasin/intimin_cell_adhesion"/>
</dbReference>
<feature type="domain" description="BIG2" evidence="1">
    <location>
        <begin position="44"/>
        <end position="126"/>
    </location>
</feature>
<dbReference type="InterPro" id="IPR003343">
    <property type="entry name" value="Big_2"/>
</dbReference>
<reference evidence="2" key="1">
    <citation type="journal article" date="2014" name="Front. Microbiol.">
        <title>High frequency of phylogenetically diverse reductive dehalogenase-homologous genes in deep subseafloor sedimentary metagenomes.</title>
        <authorList>
            <person name="Kawai M."/>
            <person name="Futagami T."/>
            <person name="Toyoda A."/>
            <person name="Takaki Y."/>
            <person name="Nishi S."/>
            <person name="Hori S."/>
            <person name="Arai W."/>
            <person name="Tsubouchi T."/>
            <person name="Morono Y."/>
            <person name="Uchiyama I."/>
            <person name="Ito T."/>
            <person name="Fujiyama A."/>
            <person name="Inagaki F."/>
            <person name="Takami H."/>
        </authorList>
    </citation>
    <scope>NUCLEOTIDE SEQUENCE</scope>
    <source>
        <strain evidence="2">Expedition CK06-06</strain>
    </source>
</reference>
<gene>
    <name evidence="2" type="ORF">S01H4_04815</name>
</gene>
<evidence type="ECO:0000313" key="2">
    <source>
        <dbReference type="EMBL" id="GAG66851.1"/>
    </source>
</evidence>
<dbReference type="Gene3D" id="2.60.40.1080">
    <property type="match status" value="1"/>
</dbReference>
<protein>
    <recommendedName>
        <fullName evidence="1">BIG2 domain-containing protein</fullName>
    </recommendedName>
</protein>
<organism evidence="2">
    <name type="scientific">marine sediment metagenome</name>
    <dbReference type="NCBI Taxonomy" id="412755"/>
    <lineage>
        <taxon>unclassified sequences</taxon>
        <taxon>metagenomes</taxon>
        <taxon>ecological metagenomes</taxon>
    </lineage>
</organism>
<dbReference type="Pfam" id="PF02368">
    <property type="entry name" value="Big_2"/>
    <property type="match status" value="1"/>
</dbReference>
<sequence length="204" mass="22636">MHNHRLHRKKFLILLIVLVGTLSLLPGCGGYPSPTPPISLTYLTRIVVQPNTMDLEVGESQYIISVTAYYSDSSTADIPLSNCTYFSYNSSCATVNSSGLTTGVSAGITIILVTYTEGTISKTDTVEVTVTQNEVVYRALCVGVGDYIWGSDNDLSAPPYDVDRMCYTFSKCRFGSSNTPFSNIWYLKDNFSKNLLFQKYFIFE</sequence>
<evidence type="ECO:0000259" key="1">
    <source>
        <dbReference type="Pfam" id="PF02368"/>
    </source>
</evidence>
<accession>X1B494</accession>
<dbReference type="AlphaFoldDB" id="X1B494"/>
<dbReference type="SUPFAM" id="SSF49373">
    <property type="entry name" value="Invasin/intimin cell-adhesion fragments"/>
    <property type="match status" value="1"/>
</dbReference>
<proteinExistence type="predicted"/>
<dbReference type="EMBL" id="BART01001327">
    <property type="protein sequence ID" value="GAG66851.1"/>
    <property type="molecule type" value="Genomic_DNA"/>
</dbReference>
<name>X1B494_9ZZZZ</name>
<comment type="caution">
    <text evidence="2">The sequence shown here is derived from an EMBL/GenBank/DDBJ whole genome shotgun (WGS) entry which is preliminary data.</text>
</comment>